<dbReference type="GO" id="GO:0005737">
    <property type="term" value="C:cytoplasm"/>
    <property type="evidence" value="ECO:0007669"/>
    <property type="project" value="UniProtKB-SubCell"/>
</dbReference>
<keyword evidence="4 6" id="KW-0342">GTP-binding</keyword>
<gene>
    <name evidence="6 7" type="primary">ureG</name>
    <name evidence="7" type="ORF">SALB_08243</name>
</gene>
<dbReference type="PANTHER" id="PTHR31715">
    <property type="entry name" value="UREASE ACCESSORY PROTEIN G"/>
    <property type="match status" value="1"/>
</dbReference>
<dbReference type="Pfam" id="PF02492">
    <property type="entry name" value="cobW"/>
    <property type="match status" value="1"/>
</dbReference>
<dbReference type="HAMAP" id="MF_01389">
    <property type="entry name" value="UreG"/>
    <property type="match status" value="1"/>
</dbReference>
<dbReference type="AlphaFoldDB" id="A0A059WIQ5"/>
<evidence type="ECO:0000313" key="8">
    <source>
        <dbReference type="Proteomes" id="UP000288351"/>
    </source>
</evidence>
<evidence type="ECO:0000256" key="6">
    <source>
        <dbReference type="HAMAP-Rule" id="MF_01389"/>
    </source>
</evidence>
<dbReference type="InterPro" id="IPR003495">
    <property type="entry name" value="CobW/HypB/UreG_nucleotide-bd"/>
</dbReference>
<proteinExistence type="inferred from homology"/>
<dbReference type="STRING" id="68570.DC74_7278"/>
<evidence type="ECO:0000256" key="2">
    <source>
        <dbReference type="ARBA" id="ARBA00022741"/>
    </source>
</evidence>
<feature type="binding site" evidence="6">
    <location>
        <begin position="36"/>
        <end position="43"/>
    </location>
    <ligand>
        <name>GTP</name>
        <dbReference type="ChEBI" id="CHEBI:37565"/>
    </ligand>
</feature>
<protein>
    <recommendedName>
        <fullName evidence="6">Urease accessory protein UreG</fullName>
    </recommendedName>
</protein>
<dbReference type="RefSeq" id="WP_016578826.1">
    <property type="nucleotide sequence ID" value="NZ_BHXC01000007.1"/>
</dbReference>
<dbReference type="SUPFAM" id="SSF52540">
    <property type="entry name" value="P-loop containing nucleoside triphosphate hydrolases"/>
    <property type="match status" value="1"/>
</dbReference>
<dbReference type="GO" id="GO:0016151">
    <property type="term" value="F:nickel cation binding"/>
    <property type="evidence" value="ECO:0007669"/>
    <property type="project" value="UniProtKB-UniRule"/>
</dbReference>
<comment type="function">
    <text evidence="6">Facilitates the functional incorporation of the urease nickel metallocenter. This process requires GTP hydrolysis, probably effectuated by UreG.</text>
</comment>
<sequence>MHLDHQDGFPERHTYSAADPVRHDGTRRALRIGLGGPVGTGKTATVAALCRALRDELSIAVVTNDIYTREDAEFLRREAVLPTERIAAVETGACPHTAIRDDISANLEAVEDLEETVGPLDLILVESGGDNLTATFSKGLVDAQIFVIDVAGGDDIPRKGGPGVTTADLLVINKTDLAPYVGVDLEGMARDAKAQRGELPVAFTALKQPGGVQPVAEWVRAQLANWTAAQA</sequence>
<dbReference type="Proteomes" id="UP000288351">
    <property type="component" value="Unassembled WGS sequence"/>
</dbReference>
<evidence type="ECO:0000256" key="5">
    <source>
        <dbReference type="ARBA" id="ARBA00023186"/>
    </source>
</evidence>
<dbReference type="CDD" id="cd05540">
    <property type="entry name" value="UreG"/>
    <property type="match status" value="1"/>
</dbReference>
<dbReference type="EMBL" id="BHXC01000007">
    <property type="protein sequence ID" value="GCB95438.1"/>
    <property type="molecule type" value="Genomic_DNA"/>
</dbReference>
<dbReference type="GO" id="GO:0005525">
    <property type="term" value="F:GTP binding"/>
    <property type="evidence" value="ECO:0007669"/>
    <property type="project" value="UniProtKB-KW"/>
</dbReference>
<keyword evidence="6" id="KW-0963">Cytoplasm</keyword>
<dbReference type="InterPro" id="IPR004400">
    <property type="entry name" value="UreG"/>
</dbReference>
<dbReference type="eggNOG" id="COG0378">
    <property type="taxonomic scope" value="Bacteria"/>
</dbReference>
<organism evidence="7 8">
    <name type="scientific">Streptomyces noursei</name>
    <name type="common">Streptomyces albulus</name>
    <dbReference type="NCBI Taxonomy" id="1971"/>
    <lineage>
        <taxon>Bacteria</taxon>
        <taxon>Bacillati</taxon>
        <taxon>Actinomycetota</taxon>
        <taxon>Actinomycetes</taxon>
        <taxon>Kitasatosporales</taxon>
        <taxon>Streptomycetaceae</taxon>
        <taxon>Streptomyces</taxon>
    </lineage>
</organism>
<keyword evidence="5 6" id="KW-0143">Chaperone</keyword>
<dbReference type="Gene3D" id="3.40.50.300">
    <property type="entry name" value="P-loop containing nucleotide triphosphate hydrolases"/>
    <property type="match status" value="1"/>
</dbReference>
<dbReference type="GO" id="GO:0003924">
    <property type="term" value="F:GTPase activity"/>
    <property type="evidence" value="ECO:0007669"/>
    <property type="project" value="InterPro"/>
</dbReference>
<reference evidence="7 8" key="1">
    <citation type="journal article" date="2019" name="Microbiol. Resour. Announc.">
        <title>Draft Genome Sequence of the Most Traditional epsilon-Poly-l-Lysine Producer, Streptomyces albulus NBRC14147.</title>
        <authorList>
            <person name="Yamanaka K."/>
            <person name="Hamano Y."/>
        </authorList>
    </citation>
    <scope>NUCLEOTIDE SEQUENCE [LARGE SCALE GENOMIC DNA]</scope>
    <source>
        <strain evidence="7 8">NBRC 14147</strain>
    </source>
</reference>
<dbReference type="NCBIfam" id="TIGR00101">
    <property type="entry name" value="ureG"/>
    <property type="match status" value="1"/>
</dbReference>
<dbReference type="PANTHER" id="PTHR31715:SF0">
    <property type="entry name" value="UREASE ACCESSORY PROTEIN G"/>
    <property type="match status" value="1"/>
</dbReference>
<comment type="subcellular location">
    <subcellularLocation>
        <location evidence="6">Cytoplasm</location>
    </subcellularLocation>
</comment>
<keyword evidence="3 6" id="KW-0996">Nickel insertion</keyword>
<dbReference type="GO" id="GO:0043419">
    <property type="term" value="P:urea catabolic process"/>
    <property type="evidence" value="ECO:0007669"/>
    <property type="project" value="InterPro"/>
</dbReference>
<evidence type="ECO:0000313" key="7">
    <source>
        <dbReference type="EMBL" id="GCB95438.1"/>
    </source>
</evidence>
<comment type="caution">
    <text evidence="7">The sequence shown here is derived from an EMBL/GenBank/DDBJ whole genome shotgun (WGS) entry which is preliminary data.</text>
</comment>
<name>A0A059WIQ5_STRNR</name>
<accession>A0A059WIQ5</accession>
<evidence type="ECO:0000256" key="4">
    <source>
        <dbReference type="ARBA" id="ARBA00023134"/>
    </source>
</evidence>
<comment type="similarity">
    <text evidence="1 6">Belongs to the SIMIBI class G3E GTPase family. UreG subfamily.</text>
</comment>
<evidence type="ECO:0000256" key="1">
    <source>
        <dbReference type="ARBA" id="ARBA00005732"/>
    </source>
</evidence>
<dbReference type="InterPro" id="IPR027417">
    <property type="entry name" value="P-loop_NTPase"/>
</dbReference>
<evidence type="ECO:0000256" key="3">
    <source>
        <dbReference type="ARBA" id="ARBA00022988"/>
    </source>
</evidence>
<keyword evidence="2 6" id="KW-0547">Nucleotide-binding</keyword>
<dbReference type="PIRSF" id="PIRSF005624">
    <property type="entry name" value="Ni-bind_GTPase"/>
    <property type="match status" value="1"/>
</dbReference>
<comment type="subunit">
    <text evidence="6">Homodimer. UreD, UreF and UreG form a complex that acts as a GTP-hydrolysis-dependent molecular chaperone, activating the urease apoprotein by helping to assemble the nickel containing metallocenter of UreC. The UreE protein probably delivers the nickel.</text>
</comment>